<evidence type="ECO:0000256" key="10">
    <source>
        <dbReference type="ARBA" id="ARBA00022842"/>
    </source>
</evidence>
<dbReference type="RefSeq" id="WP_147202574.1">
    <property type="nucleotide sequence ID" value="NZ_BJYT01000002.1"/>
</dbReference>
<dbReference type="Gene3D" id="3.30.420.10">
    <property type="entry name" value="Ribonuclease H-like superfamily/Ribonuclease H"/>
    <property type="match status" value="1"/>
</dbReference>
<dbReference type="PANTHER" id="PTHR10642:SF26">
    <property type="entry name" value="RIBONUCLEASE H1"/>
    <property type="match status" value="1"/>
</dbReference>
<keyword evidence="13" id="KW-1185">Reference proteome</keyword>
<comment type="similarity">
    <text evidence="3">Belongs to the RNase H family.</text>
</comment>
<evidence type="ECO:0000259" key="11">
    <source>
        <dbReference type="PROSITE" id="PS50879"/>
    </source>
</evidence>
<dbReference type="PROSITE" id="PS50879">
    <property type="entry name" value="RNASE_H_1"/>
    <property type="match status" value="1"/>
</dbReference>
<keyword evidence="10" id="KW-0460">Magnesium</keyword>
<dbReference type="InterPro" id="IPR036397">
    <property type="entry name" value="RNaseH_sf"/>
</dbReference>
<evidence type="ECO:0000256" key="4">
    <source>
        <dbReference type="ARBA" id="ARBA00011245"/>
    </source>
</evidence>
<organism evidence="12 13">
    <name type="scientific">Segetibacter aerophilus</name>
    <dbReference type="NCBI Taxonomy" id="670293"/>
    <lineage>
        <taxon>Bacteria</taxon>
        <taxon>Pseudomonadati</taxon>
        <taxon>Bacteroidota</taxon>
        <taxon>Chitinophagia</taxon>
        <taxon>Chitinophagales</taxon>
        <taxon>Chitinophagaceae</taxon>
        <taxon>Segetibacter</taxon>
    </lineage>
</organism>
<dbReference type="GO" id="GO:0004523">
    <property type="term" value="F:RNA-DNA hybrid ribonuclease activity"/>
    <property type="evidence" value="ECO:0007669"/>
    <property type="project" value="UniProtKB-EC"/>
</dbReference>
<comment type="catalytic activity">
    <reaction evidence="1">
        <text>Endonucleolytic cleavage to 5'-phosphomonoester.</text>
        <dbReference type="EC" id="3.1.26.4"/>
    </reaction>
</comment>
<evidence type="ECO:0000256" key="2">
    <source>
        <dbReference type="ARBA" id="ARBA00001946"/>
    </source>
</evidence>
<dbReference type="CDD" id="cd09278">
    <property type="entry name" value="RNase_HI_prokaryote_like"/>
    <property type="match status" value="1"/>
</dbReference>
<dbReference type="Proteomes" id="UP000321513">
    <property type="component" value="Unassembled WGS sequence"/>
</dbReference>
<dbReference type="EC" id="3.1.26.4" evidence="5"/>
<feature type="domain" description="RNase H type-1" evidence="11">
    <location>
        <begin position="4"/>
        <end position="143"/>
    </location>
</feature>
<dbReference type="GO" id="GO:0003676">
    <property type="term" value="F:nucleic acid binding"/>
    <property type="evidence" value="ECO:0007669"/>
    <property type="project" value="InterPro"/>
</dbReference>
<dbReference type="InterPro" id="IPR050092">
    <property type="entry name" value="RNase_H"/>
</dbReference>
<sequence>MSTNGHQLIIYTDGSSRGNPGPGGYGAILMWGDKLKELSAGYRKTTNNRMELLGVITALESLTKKNIPLTIYTDSQYIVKAVQLKWLDKWMKTNFAGGKKNKDLWTRFYNLAKDYQITFQWVKGHADNPLNNRCDVLATTAADGTNLLIDEGYERDLANG</sequence>
<dbReference type="NCBIfam" id="NF001236">
    <property type="entry name" value="PRK00203.1"/>
    <property type="match status" value="1"/>
</dbReference>
<comment type="subunit">
    <text evidence="4">Monomer.</text>
</comment>
<comment type="caution">
    <text evidence="12">The sequence shown here is derived from an EMBL/GenBank/DDBJ whole genome shotgun (WGS) entry which is preliminary data.</text>
</comment>
<dbReference type="AlphaFoldDB" id="A0A512B980"/>
<keyword evidence="8" id="KW-0255">Endonuclease</keyword>
<comment type="cofactor">
    <cofactor evidence="2">
        <name>Mg(2+)</name>
        <dbReference type="ChEBI" id="CHEBI:18420"/>
    </cofactor>
</comment>
<dbReference type="InterPro" id="IPR012337">
    <property type="entry name" value="RNaseH-like_sf"/>
</dbReference>
<dbReference type="Pfam" id="PF00075">
    <property type="entry name" value="RNase_H"/>
    <property type="match status" value="1"/>
</dbReference>
<reference evidence="12 13" key="1">
    <citation type="submission" date="2019-07" db="EMBL/GenBank/DDBJ databases">
        <title>Whole genome shotgun sequence of Segetibacter aerophilus NBRC 106135.</title>
        <authorList>
            <person name="Hosoyama A."/>
            <person name="Uohara A."/>
            <person name="Ohji S."/>
            <person name="Ichikawa N."/>
        </authorList>
    </citation>
    <scope>NUCLEOTIDE SEQUENCE [LARGE SCALE GENOMIC DNA]</scope>
    <source>
        <strain evidence="12 13">NBRC 106135</strain>
    </source>
</reference>
<keyword evidence="6" id="KW-0540">Nuclease</keyword>
<evidence type="ECO:0000256" key="1">
    <source>
        <dbReference type="ARBA" id="ARBA00000077"/>
    </source>
</evidence>
<dbReference type="InterPro" id="IPR002156">
    <property type="entry name" value="RNaseH_domain"/>
</dbReference>
<dbReference type="GO" id="GO:0043137">
    <property type="term" value="P:DNA replication, removal of RNA primer"/>
    <property type="evidence" value="ECO:0007669"/>
    <property type="project" value="TreeGrafter"/>
</dbReference>
<dbReference type="EMBL" id="BJYT01000002">
    <property type="protein sequence ID" value="GEO08518.1"/>
    <property type="molecule type" value="Genomic_DNA"/>
</dbReference>
<dbReference type="GO" id="GO:0046872">
    <property type="term" value="F:metal ion binding"/>
    <property type="evidence" value="ECO:0007669"/>
    <property type="project" value="UniProtKB-KW"/>
</dbReference>
<proteinExistence type="inferred from homology"/>
<evidence type="ECO:0000313" key="12">
    <source>
        <dbReference type="EMBL" id="GEO08518.1"/>
    </source>
</evidence>
<evidence type="ECO:0000256" key="3">
    <source>
        <dbReference type="ARBA" id="ARBA00005300"/>
    </source>
</evidence>
<evidence type="ECO:0000313" key="13">
    <source>
        <dbReference type="Proteomes" id="UP000321513"/>
    </source>
</evidence>
<gene>
    <name evidence="12" type="primary">rnhA</name>
    <name evidence="12" type="ORF">SAE01_10140</name>
</gene>
<evidence type="ECO:0000256" key="8">
    <source>
        <dbReference type="ARBA" id="ARBA00022759"/>
    </source>
</evidence>
<dbReference type="OrthoDB" id="7845843at2"/>
<keyword evidence="7" id="KW-0479">Metal-binding</keyword>
<evidence type="ECO:0000256" key="6">
    <source>
        <dbReference type="ARBA" id="ARBA00022722"/>
    </source>
</evidence>
<evidence type="ECO:0000256" key="7">
    <source>
        <dbReference type="ARBA" id="ARBA00022723"/>
    </source>
</evidence>
<evidence type="ECO:0000256" key="5">
    <source>
        <dbReference type="ARBA" id="ARBA00012180"/>
    </source>
</evidence>
<protein>
    <recommendedName>
        <fullName evidence="5">ribonuclease H</fullName>
        <ecNumber evidence="5">3.1.26.4</ecNumber>
    </recommendedName>
</protein>
<name>A0A512B980_9BACT</name>
<keyword evidence="9" id="KW-0378">Hydrolase</keyword>
<dbReference type="SUPFAM" id="SSF53098">
    <property type="entry name" value="Ribonuclease H-like"/>
    <property type="match status" value="1"/>
</dbReference>
<evidence type="ECO:0000256" key="9">
    <source>
        <dbReference type="ARBA" id="ARBA00022801"/>
    </source>
</evidence>
<accession>A0A512B980</accession>
<dbReference type="InterPro" id="IPR022892">
    <property type="entry name" value="RNaseHI"/>
</dbReference>
<dbReference type="PANTHER" id="PTHR10642">
    <property type="entry name" value="RIBONUCLEASE H1"/>
    <property type="match status" value="1"/>
</dbReference>